<accession>A0A3P1CGM0</accession>
<dbReference type="EMBL" id="RQJP01000004">
    <property type="protein sequence ID" value="RRB12491.1"/>
    <property type="molecule type" value="Genomic_DNA"/>
</dbReference>
<protein>
    <submittedName>
        <fullName evidence="1">Uncharacterized protein</fullName>
    </submittedName>
</protein>
<keyword evidence="2" id="KW-1185">Reference proteome</keyword>
<dbReference type="AlphaFoldDB" id="A0A3P1CGM0"/>
<reference evidence="1 2" key="1">
    <citation type="submission" date="2018-11" db="EMBL/GenBank/DDBJ databases">
        <authorList>
            <person name="Zhou Z."/>
            <person name="Wang G."/>
        </authorList>
    </citation>
    <scope>NUCLEOTIDE SEQUENCE [LARGE SCALE GENOMIC DNA]</scope>
    <source>
        <strain evidence="1 2">KCTC42998</strain>
    </source>
</reference>
<evidence type="ECO:0000313" key="2">
    <source>
        <dbReference type="Proteomes" id="UP000274271"/>
    </source>
</evidence>
<comment type="caution">
    <text evidence="1">The sequence shown here is derived from an EMBL/GenBank/DDBJ whole genome shotgun (WGS) entry which is preliminary data.</text>
</comment>
<organism evidence="1 2">
    <name type="scientific">Larkinella knui</name>
    <dbReference type="NCBI Taxonomy" id="2025310"/>
    <lineage>
        <taxon>Bacteria</taxon>
        <taxon>Pseudomonadati</taxon>
        <taxon>Bacteroidota</taxon>
        <taxon>Cytophagia</taxon>
        <taxon>Cytophagales</taxon>
        <taxon>Spirosomataceae</taxon>
        <taxon>Larkinella</taxon>
    </lineage>
</organism>
<name>A0A3P1CGM0_9BACT</name>
<dbReference type="RefSeq" id="WP_124908444.1">
    <property type="nucleotide sequence ID" value="NZ_RQJP01000004.1"/>
</dbReference>
<evidence type="ECO:0000313" key="1">
    <source>
        <dbReference type="EMBL" id="RRB12491.1"/>
    </source>
</evidence>
<gene>
    <name evidence="1" type="ORF">EHT87_20035</name>
</gene>
<proteinExistence type="predicted"/>
<sequence length="86" mass="10490">MNIKESYEYLRVVDERRYNEFRAKLALEGCLTTFERTVCKPDYNLKRVDFWIAECMIEYLEFDYENFRSNTMPETAHLFGIQNKLE</sequence>
<dbReference type="Proteomes" id="UP000274271">
    <property type="component" value="Unassembled WGS sequence"/>
</dbReference>